<dbReference type="Proteomes" id="UP000310108">
    <property type="component" value="Unassembled WGS sequence"/>
</dbReference>
<feature type="region of interest" description="Disordered" evidence="1">
    <location>
        <begin position="1"/>
        <end position="66"/>
    </location>
</feature>
<comment type="caution">
    <text evidence="2">The sequence shown here is derived from an EMBL/GenBank/DDBJ whole genome shotgun (WGS) entry which is preliminary data.</text>
</comment>
<keyword evidence="3" id="KW-1185">Reference proteome</keyword>
<name>A0A4U6XIK1_9PEZI</name>
<dbReference type="EMBL" id="PJEX01000097">
    <property type="protein sequence ID" value="TKW55494.1"/>
    <property type="molecule type" value="Genomic_DNA"/>
</dbReference>
<reference evidence="2 3" key="1">
    <citation type="journal article" date="2019" name="PLoS ONE">
        <title>Comparative genome analysis indicates high evolutionary potential of pathogenicity genes in Colletotrichum tanaceti.</title>
        <authorList>
            <person name="Lelwala R.V."/>
            <person name="Korhonen P.K."/>
            <person name="Young N.D."/>
            <person name="Scott J.B."/>
            <person name="Ades P.A."/>
            <person name="Gasser R.B."/>
            <person name="Taylor P.W.J."/>
        </authorList>
    </citation>
    <scope>NUCLEOTIDE SEQUENCE [LARGE SCALE GENOMIC DNA]</scope>
    <source>
        <strain evidence="2">BRIP57314</strain>
    </source>
</reference>
<organism evidence="2 3">
    <name type="scientific">Colletotrichum tanaceti</name>
    <dbReference type="NCBI Taxonomy" id="1306861"/>
    <lineage>
        <taxon>Eukaryota</taxon>
        <taxon>Fungi</taxon>
        <taxon>Dikarya</taxon>
        <taxon>Ascomycota</taxon>
        <taxon>Pezizomycotina</taxon>
        <taxon>Sordariomycetes</taxon>
        <taxon>Hypocreomycetidae</taxon>
        <taxon>Glomerellales</taxon>
        <taxon>Glomerellaceae</taxon>
        <taxon>Colletotrichum</taxon>
        <taxon>Colletotrichum destructivum species complex</taxon>
    </lineage>
</organism>
<feature type="compositionally biased region" description="Polar residues" evidence="1">
    <location>
        <begin position="34"/>
        <end position="46"/>
    </location>
</feature>
<evidence type="ECO:0000256" key="1">
    <source>
        <dbReference type="SAM" id="MobiDB-lite"/>
    </source>
</evidence>
<accession>A0A4U6XIK1</accession>
<feature type="compositionally biased region" description="Basic and acidic residues" evidence="1">
    <location>
        <begin position="9"/>
        <end position="18"/>
    </location>
</feature>
<dbReference type="AlphaFoldDB" id="A0A4U6XIK1"/>
<proteinExistence type="predicted"/>
<evidence type="ECO:0000313" key="2">
    <source>
        <dbReference type="EMBL" id="TKW55494.1"/>
    </source>
</evidence>
<protein>
    <submittedName>
        <fullName evidence="2">Uncharacterized protein</fullName>
    </submittedName>
</protein>
<sequence>MGEACIVVRRGENHDLKSKSMKTGNQKPKPEAAETTTKAKPSQQTRPRTRLGLGRESLSTSDGRRRAGELYALRQLERPPFDEVAPLLTKGKVTIGVRTVLLDAARDAPKPGPLPPVVSQRSTDVADCSQIPRIERDDHVLETVWPYEAHRPGRLPTVTDEGAHLMGRKAAATTYGGTVHLVHHDPKDQETMPSETR</sequence>
<evidence type="ECO:0000313" key="3">
    <source>
        <dbReference type="Proteomes" id="UP000310108"/>
    </source>
</evidence>
<gene>
    <name evidence="2" type="ORF">CTA1_6918</name>
</gene>